<accession>F4RQJ4</accession>
<dbReference type="InParanoid" id="F4RQJ4"/>
<dbReference type="RefSeq" id="XP_007411231.1">
    <property type="nucleotide sequence ID" value="XM_007411169.1"/>
</dbReference>
<reference evidence="3" key="1">
    <citation type="journal article" date="2011" name="Proc. Natl. Acad. Sci. U.S.A.">
        <title>Obligate biotrophy features unraveled by the genomic analysis of rust fungi.</title>
        <authorList>
            <person name="Duplessis S."/>
            <person name="Cuomo C.A."/>
            <person name="Lin Y.-C."/>
            <person name="Aerts A."/>
            <person name="Tisserant E."/>
            <person name="Veneault-Fourrey C."/>
            <person name="Joly D.L."/>
            <person name="Hacquard S."/>
            <person name="Amselem J."/>
            <person name="Cantarel B.L."/>
            <person name="Chiu R."/>
            <person name="Coutinho P.M."/>
            <person name="Feau N."/>
            <person name="Field M."/>
            <person name="Frey P."/>
            <person name="Gelhaye E."/>
            <person name="Goldberg J."/>
            <person name="Grabherr M.G."/>
            <person name="Kodira C.D."/>
            <person name="Kohler A."/>
            <person name="Kuees U."/>
            <person name="Lindquist E.A."/>
            <person name="Lucas S.M."/>
            <person name="Mago R."/>
            <person name="Mauceli E."/>
            <person name="Morin E."/>
            <person name="Murat C."/>
            <person name="Pangilinan J.L."/>
            <person name="Park R."/>
            <person name="Pearson M."/>
            <person name="Quesneville H."/>
            <person name="Rouhier N."/>
            <person name="Sakthikumar S."/>
            <person name="Salamov A.A."/>
            <person name="Schmutz J."/>
            <person name="Selles B."/>
            <person name="Shapiro H."/>
            <person name="Tanguay P."/>
            <person name="Tuskan G.A."/>
            <person name="Henrissat B."/>
            <person name="Van de Peer Y."/>
            <person name="Rouze P."/>
            <person name="Ellis J.G."/>
            <person name="Dodds P.N."/>
            <person name="Schein J.E."/>
            <person name="Zhong S."/>
            <person name="Hamelin R.C."/>
            <person name="Grigoriev I.V."/>
            <person name="Szabo L.J."/>
            <person name="Martin F."/>
        </authorList>
    </citation>
    <scope>NUCLEOTIDE SEQUENCE [LARGE SCALE GENOMIC DNA]</scope>
    <source>
        <strain evidence="3">98AG31 / pathotype 3-4-7</strain>
    </source>
</reference>
<gene>
    <name evidence="2" type="ORF">MELLADRAFT_107522</name>
</gene>
<feature type="region of interest" description="Disordered" evidence="1">
    <location>
        <begin position="41"/>
        <end position="73"/>
    </location>
</feature>
<protein>
    <submittedName>
        <fullName evidence="2">Uncharacterized protein</fullName>
    </submittedName>
</protein>
<dbReference type="AlphaFoldDB" id="F4RQJ4"/>
<dbReference type="KEGG" id="mlr:MELLADRAFT_107522"/>
<dbReference type="Proteomes" id="UP000001072">
    <property type="component" value="Unassembled WGS sequence"/>
</dbReference>
<sequence>MYKGIDRLSGRFGALWEGRQCKEFEEGVELYQLALDRLEGKKDKRSKEGKETEKKEDKKMKTGNEEKGKRKHSSSWLGEMGFMASPRFGRIVRHLKAFASNSHRIQVHMSPRACEAGIFDVRFMSQDLCVTTGILYAVLGVRYGSQSYNSTLSSGELVPMPEKMNMKRGPSKPTGYSLTAGEDRMVWFWDLSAAERSSTVSGLHLEADRPHYR</sequence>
<evidence type="ECO:0000256" key="1">
    <source>
        <dbReference type="SAM" id="MobiDB-lite"/>
    </source>
</evidence>
<name>F4RQJ4_MELLP</name>
<dbReference type="GeneID" id="18923198"/>
<evidence type="ECO:0000313" key="3">
    <source>
        <dbReference type="Proteomes" id="UP000001072"/>
    </source>
</evidence>
<keyword evidence="3" id="KW-1185">Reference proteome</keyword>
<proteinExistence type="predicted"/>
<dbReference type="STRING" id="747676.F4RQJ4"/>
<feature type="compositionally biased region" description="Basic and acidic residues" evidence="1">
    <location>
        <begin position="41"/>
        <end position="68"/>
    </location>
</feature>
<dbReference type="EMBL" id="GL883113">
    <property type="protein sequence ID" value="EGG05309.1"/>
    <property type="molecule type" value="Genomic_DNA"/>
</dbReference>
<organism evidence="3">
    <name type="scientific">Melampsora larici-populina (strain 98AG31 / pathotype 3-4-7)</name>
    <name type="common">Poplar leaf rust fungus</name>
    <dbReference type="NCBI Taxonomy" id="747676"/>
    <lineage>
        <taxon>Eukaryota</taxon>
        <taxon>Fungi</taxon>
        <taxon>Dikarya</taxon>
        <taxon>Basidiomycota</taxon>
        <taxon>Pucciniomycotina</taxon>
        <taxon>Pucciniomycetes</taxon>
        <taxon>Pucciniales</taxon>
        <taxon>Melampsoraceae</taxon>
        <taxon>Melampsora</taxon>
    </lineage>
</organism>
<dbReference type="HOGENOM" id="CLU_1294653_0_0_1"/>
<evidence type="ECO:0000313" key="2">
    <source>
        <dbReference type="EMBL" id="EGG05309.1"/>
    </source>
</evidence>
<dbReference type="VEuPathDB" id="FungiDB:MELLADRAFT_107522"/>